<sequence length="726" mass="79363">MSGSTSNTAQTEENNKKARENEANAALAAEASKAKMAVAPVAPAKGADPEKDDKEAPAAEEGHFFSVTVDKNAEPMQQVVQELLNMVLEMNQMTTDFAETKLKGAAQGAKALGGQALDALKPKLLSGVDALRNFVNPPPKPAELPPGHEAKPMPDAGLSLGPRHSITMEEMEEPEDIIGSSYLYNSSADFSDTGDSPDLGDTQAPKADMNSVMLHDPEQQKTVELTAEKLQTWLNKVDITPAPEGENPSIKLGKQGLQQAKDVINFLNTPAGDTTKEKVATELMQAVEQEKAREEMQREELLQQQRLAAFLVHIAQQDEDKIAERNIQMQEAIDQKIQQDRQHQLADTDSASVKAEKEAELDARIDAYDAQIGELQQSIDNLNKDIEATDKEIKRLEKNTETIDKKHDAYQASADKVKKYDPKDPAERAKIEKGLADLKKEIAKDMDKIAEEAGTVSPEQTKADIAKVNAKQVEVAATEDMLAVYKGEKSAYKADGTPTSDFNDTAYVAPKGKSILKGDDGSLYLVNKDVTDVNSLSASQKQQASSDFNRAKGQMTSVEDVIKNNRSGEHGLNNQQLGAARQTQQTQLSQLSEMRMQIQKAQEEKTQTQQERNNLRNPSPAPGNSRQLSKAEVDQATTVFNKMLNRVADDYSAGGIKALQNQVVNTFGKNPQTDALLKQIPQGQPIDPANIRQLTQQFRSCGTTPDASMQATAEADQQNQQRVGPR</sequence>
<evidence type="ECO:0000256" key="1">
    <source>
        <dbReference type="SAM" id="Coils"/>
    </source>
</evidence>
<organism evidence="4 5">
    <name type="scientific">Legionella quinlivanii</name>
    <dbReference type="NCBI Taxonomy" id="45073"/>
    <lineage>
        <taxon>Bacteria</taxon>
        <taxon>Pseudomonadati</taxon>
        <taxon>Pseudomonadota</taxon>
        <taxon>Gammaproteobacteria</taxon>
        <taxon>Legionellales</taxon>
        <taxon>Legionellaceae</taxon>
        <taxon>Legionella</taxon>
    </lineage>
</organism>
<feature type="coiled-coil region" evidence="1">
    <location>
        <begin position="365"/>
        <end position="406"/>
    </location>
</feature>
<protein>
    <recommendedName>
        <fullName evidence="3">LidA long coiled-coil domain-containing protein</fullName>
    </recommendedName>
</protein>
<dbReference type="RefSeq" id="WP_112218888.1">
    <property type="nucleotide sequence ID" value="NZ_MVJN01000003.1"/>
</dbReference>
<feature type="compositionally biased region" description="Basic and acidic residues" evidence="2">
    <location>
        <begin position="13"/>
        <end position="22"/>
    </location>
</feature>
<evidence type="ECO:0000313" key="5">
    <source>
        <dbReference type="Proteomes" id="UP000249458"/>
    </source>
</evidence>
<feature type="compositionally biased region" description="Low complexity" evidence="2">
    <location>
        <begin position="582"/>
        <end position="600"/>
    </location>
</feature>
<feature type="region of interest" description="Disordered" evidence="2">
    <location>
        <begin position="700"/>
        <end position="726"/>
    </location>
</feature>
<evidence type="ECO:0000313" key="4">
    <source>
        <dbReference type="EMBL" id="RAP37536.1"/>
    </source>
</evidence>
<gene>
    <name evidence="4" type="ORF">B1207_05015</name>
</gene>
<feature type="region of interest" description="Disordered" evidence="2">
    <location>
        <begin position="1"/>
        <end position="59"/>
    </location>
</feature>
<proteinExistence type="predicted"/>
<dbReference type="InterPro" id="IPR041463">
    <property type="entry name" value="LidA_long_CC"/>
</dbReference>
<dbReference type="Pfam" id="PF18641">
    <property type="entry name" value="LidA_Long_CC"/>
    <property type="match status" value="1"/>
</dbReference>
<dbReference type="Gene3D" id="6.10.140.2010">
    <property type="match status" value="1"/>
</dbReference>
<dbReference type="PANTHER" id="PTHR23159">
    <property type="entry name" value="CENTROSOMAL PROTEIN 2"/>
    <property type="match status" value="1"/>
</dbReference>
<keyword evidence="1" id="KW-0175">Coiled coil</keyword>
<dbReference type="Proteomes" id="UP000249458">
    <property type="component" value="Unassembled WGS sequence"/>
</dbReference>
<feature type="region of interest" description="Disordered" evidence="2">
    <location>
        <begin position="565"/>
        <end position="631"/>
    </location>
</feature>
<evidence type="ECO:0000259" key="3">
    <source>
        <dbReference type="Pfam" id="PF18641"/>
    </source>
</evidence>
<dbReference type="PANTHER" id="PTHR23159:SF60">
    <property type="entry name" value="SPINDLE ASSEMBLY ABNORMAL PROTEIN 4"/>
    <property type="match status" value="1"/>
</dbReference>
<feature type="compositionally biased region" description="Polar residues" evidence="2">
    <location>
        <begin position="1"/>
        <end position="11"/>
    </location>
</feature>
<accession>A0A364LLH4</accession>
<feature type="domain" description="LidA long coiled-coil" evidence="3">
    <location>
        <begin position="427"/>
        <end position="600"/>
    </location>
</feature>
<reference evidence="4 5" key="1">
    <citation type="submission" date="2017-02" db="EMBL/GenBank/DDBJ databases">
        <title>Legionella quilivanii strain from human: case report and whole genome sequencing analysis.</title>
        <authorList>
            <person name="Lalancette C."/>
            <person name="Leduc J.-M."/>
            <person name="Levesque S."/>
            <person name="Fournier E."/>
            <person name="Saoud J."/>
            <person name="Faucher S.P."/>
            <person name="Bernard K."/>
            <person name="Martineau C."/>
            <person name="Longtin J."/>
        </authorList>
    </citation>
    <scope>NUCLEOTIDE SEQUENCE [LARGE SCALE GENOMIC DNA]</scope>
    <source>
        <strain evidence="4 5">ID143958</strain>
    </source>
</reference>
<evidence type="ECO:0000256" key="2">
    <source>
        <dbReference type="SAM" id="MobiDB-lite"/>
    </source>
</evidence>
<feature type="compositionally biased region" description="Low complexity" evidence="2">
    <location>
        <begin position="23"/>
        <end position="46"/>
    </location>
</feature>
<comment type="caution">
    <text evidence="4">The sequence shown here is derived from an EMBL/GenBank/DDBJ whole genome shotgun (WGS) entry which is preliminary data.</text>
</comment>
<feature type="compositionally biased region" description="Basic and acidic residues" evidence="2">
    <location>
        <begin position="47"/>
        <end position="59"/>
    </location>
</feature>
<name>A0A364LLH4_9GAMM</name>
<dbReference type="EMBL" id="MVJN01000003">
    <property type="protein sequence ID" value="RAP37536.1"/>
    <property type="molecule type" value="Genomic_DNA"/>
</dbReference>
<dbReference type="AlphaFoldDB" id="A0A364LLH4"/>